<feature type="domain" description="Ig-like" evidence="3">
    <location>
        <begin position="111"/>
        <end position="182"/>
    </location>
</feature>
<proteinExistence type="predicted"/>
<dbReference type="InterPro" id="IPR036179">
    <property type="entry name" value="Ig-like_dom_sf"/>
</dbReference>
<dbReference type="Gene3D" id="2.60.40.10">
    <property type="entry name" value="Immunoglobulins"/>
    <property type="match status" value="3"/>
</dbReference>
<dbReference type="InterPro" id="IPR007110">
    <property type="entry name" value="Ig-like_dom"/>
</dbReference>
<dbReference type="InParanoid" id="A0A6P7JTY0"/>
<dbReference type="SUPFAM" id="SSF48726">
    <property type="entry name" value="Immunoglobulin"/>
    <property type="match status" value="2"/>
</dbReference>
<keyword evidence="1" id="KW-0472">Membrane</keyword>
<dbReference type="PANTHER" id="PTHR11422:SF0">
    <property type="entry name" value="T-CELL SURFACE GLYCOPROTEIN CD4"/>
    <property type="match status" value="1"/>
</dbReference>
<gene>
    <name evidence="5" type="primary">cd4-1</name>
</gene>
<dbReference type="Proteomes" id="UP000515145">
    <property type="component" value="Chromosome 16"/>
</dbReference>
<feature type="domain" description="Ig-like" evidence="3">
    <location>
        <begin position="322"/>
        <end position="386"/>
    </location>
</feature>
<dbReference type="InterPro" id="IPR013783">
    <property type="entry name" value="Ig-like_fold"/>
</dbReference>
<dbReference type="CTD" id="799982"/>
<dbReference type="GeneID" id="114447914"/>
<protein>
    <submittedName>
        <fullName evidence="5">CD4-1 molecule</fullName>
    </submittedName>
</protein>
<evidence type="ECO:0000313" key="5">
    <source>
        <dbReference type="RefSeq" id="XP_028280262.1"/>
    </source>
</evidence>
<dbReference type="AlphaFoldDB" id="A0A6P7JTY0"/>
<evidence type="ECO:0000259" key="3">
    <source>
        <dbReference type="PROSITE" id="PS50835"/>
    </source>
</evidence>
<feature type="transmembrane region" description="Helical" evidence="1">
    <location>
        <begin position="400"/>
        <end position="424"/>
    </location>
</feature>
<dbReference type="PANTHER" id="PTHR11422">
    <property type="entry name" value="T-CELL SURFACE GLYCOPROTEIN CD4"/>
    <property type="match status" value="1"/>
</dbReference>
<keyword evidence="2" id="KW-0732">Signal</keyword>
<organism evidence="4 5">
    <name type="scientific">Parambassis ranga</name>
    <name type="common">Indian glassy fish</name>
    <dbReference type="NCBI Taxonomy" id="210632"/>
    <lineage>
        <taxon>Eukaryota</taxon>
        <taxon>Metazoa</taxon>
        <taxon>Chordata</taxon>
        <taxon>Craniata</taxon>
        <taxon>Vertebrata</taxon>
        <taxon>Euteleostomi</taxon>
        <taxon>Actinopterygii</taxon>
        <taxon>Neopterygii</taxon>
        <taxon>Teleostei</taxon>
        <taxon>Neoteleostei</taxon>
        <taxon>Acanthomorphata</taxon>
        <taxon>Ovalentaria</taxon>
        <taxon>Ambassidae</taxon>
        <taxon>Parambassis</taxon>
    </lineage>
</organism>
<dbReference type="RefSeq" id="XP_028280262.1">
    <property type="nucleotide sequence ID" value="XM_028424461.1"/>
</dbReference>
<dbReference type="OrthoDB" id="8657369at2759"/>
<evidence type="ECO:0000313" key="4">
    <source>
        <dbReference type="Proteomes" id="UP000515145"/>
    </source>
</evidence>
<feature type="signal peptide" evidence="2">
    <location>
        <begin position="1"/>
        <end position="21"/>
    </location>
</feature>
<feature type="chain" id="PRO_5027836104" evidence="2">
    <location>
        <begin position="22"/>
        <end position="452"/>
    </location>
</feature>
<keyword evidence="1" id="KW-1133">Transmembrane helix</keyword>
<evidence type="ECO:0000256" key="2">
    <source>
        <dbReference type="SAM" id="SignalP"/>
    </source>
</evidence>
<accession>A0A6P7JTY0</accession>
<name>A0A6P7JTY0_9TELE</name>
<dbReference type="PROSITE" id="PS50835">
    <property type="entry name" value="IG_LIKE"/>
    <property type="match status" value="2"/>
</dbReference>
<reference evidence="5" key="1">
    <citation type="submission" date="2025-08" db="UniProtKB">
        <authorList>
            <consortium name="RefSeq"/>
        </authorList>
    </citation>
    <scope>IDENTIFICATION</scope>
</reference>
<sequence length="452" mass="50559">MMNKLIQSALVFISVLMSATGTEQVVYVKAGESVTLNGPASSYHYVDWYFNDKSQHIAWINPFGGRSPNKDNFSLIGNALVIDNIQQFGTFIYEEKSGNGRLISSKTYKLLQVSVTKTPDSLLMSGDSLTLGCNVAADMKPYIYWLTPREEQRTNPLSIRATSEDNGQWTCVLKNIRNISVSVVVVGLSPAPTHQYTSVNLPLTVPCSLASHLSWKHLKEKGIKYVQWHFTPKISSHGSQEVLFNLSLEDPITLRPVNDNGLHPASDTTKGNLSLTKKQWKEADRGNYTCSMIFNNDVTVSTTVQVEVLQISSYPGTQLIVGQKVNLSCSTGDLLPAGVQLKWIPPEKSSLRISDHHSTHLTIPEVGTDDKGRWRCELWQNNIPLTSATIMLKIEPILSVWMLVIICGAAVIIILLLVLAFILCRRRQRATRHLRHRLCRCKNPKPKGFYRT</sequence>
<evidence type="ECO:0000256" key="1">
    <source>
        <dbReference type="SAM" id="Phobius"/>
    </source>
</evidence>
<dbReference type="InterPro" id="IPR003599">
    <property type="entry name" value="Ig_sub"/>
</dbReference>
<keyword evidence="4" id="KW-1185">Reference proteome</keyword>
<keyword evidence="1" id="KW-0812">Transmembrane</keyword>
<dbReference type="SMART" id="SM00409">
    <property type="entry name" value="IG"/>
    <property type="match status" value="4"/>
</dbReference>